<evidence type="ECO:0000313" key="3">
    <source>
        <dbReference type="Proteomes" id="UP000664034"/>
    </source>
</evidence>
<comment type="caution">
    <text evidence="2">The sequence shown here is derived from an EMBL/GenBank/DDBJ whole genome shotgun (WGS) entry which is preliminary data.</text>
</comment>
<sequence length="120" mass="13529">MKINVEEGLDKPFLPDGRHEVEITHVDEGKSEYKGVPFFACRMENEDGFVSQRFYTSAAGMPIIMDLFRAVGLEIKADKKLDTNQLIGKKLSVEVGDYTYNDPENGNERTLKQASHFEAA</sequence>
<dbReference type="RefSeq" id="WP_207364464.1">
    <property type="nucleotide sequence ID" value="NZ_JAFMYV010000004.1"/>
</dbReference>
<name>A0A939K4N5_9BACT</name>
<feature type="region of interest" description="Disordered" evidence="1">
    <location>
        <begin position="101"/>
        <end position="120"/>
    </location>
</feature>
<evidence type="ECO:0000313" key="2">
    <source>
        <dbReference type="EMBL" id="MBO0936908.1"/>
    </source>
</evidence>
<dbReference type="AlphaFoldDB" id="A0A939K4N5"/>
<evidence type="ECO:0000256" key="1">
    <source>
        <dbReference type="SAM" id="MobiDB-lite"/>
    </source>
</evidence>
<organism evidence="2 3">
    <name type="scientific">Fibrella rubiginis</name>
    <dbReference type="NCBI Taxonomy" id="2817060"/>
    <lineage>
        <taxon>Bacteria</taxon>
        <taxon>Pseudomonadati</taxon>
        <taxon>Bacteroidota</taxon>
        <taxon>Cytophagia</taxon>
        <taxon>Cytophagales</taxon>
        <taxon>Spirosomataceae</taxon>
        <taxon>Fibrella</taxon>
    </lineage>
</organism>
<gene>
    <name evidence="2" type="ORF">J2I47_10165</name>
</gene>
<dbReference type="Proteomes" id="UP000664034">
    <property type="component" value="Unassembled WGS sequence"/>
</dbReference>
<keyword evidence="3" id="KW-1185">Reference proteome</keyword>
<accession>A0A939K4N5</accession>
<reference evidence="2" key="1">
    <citation type="submission" date="2021-03" db="EMBL/GenBank/DDBJ databases">
        <title>Fibrella sp. HMF5335 genome sequencing and assembly.</title>
        <authorList>
            <person name="Kang H."/>
            <person name="Kim H."/>
            <person name="Bae S."/>
            <person name="Joh K."/>
        </authorList>
    </citation>
    <scope>NUCLEOTIDE SEQUENCE</scope>
    <source>
        <strain evidence="2">HMF5335</strain>
    </source>
</reference>
<dbReference type="EMBL" id="JAFMYV010000004">
    <property type="protein sequence ID" value="MBO0936908.1"/>
    <property type="molecule type" value="Genomic_DNA"/>
</dbReference>
<protein>
    <submittedName>
        <fullName evidence="2">Uncharacterized protein</fullName>
    </submittedName>
</protein>
<proteinExistence type="predicted"/>